<evidence type="ECO:0000313" key="6">
    <source>
        <dbReference type="EMBL" id="CZT14616.1"/>
    </source>
</evidence>
<evidence type="ECO:0000256" key="1">
    <source>
        <dbReference type="ARBA" id="ARBA00010139"/>
    </source>
</evidence>
<dbReference type="Proteomes" id="UP000225277">
    <property type="component" value="Unassembled WGS sequence"/>
</dbReference>
<evidence type="ECO:0000256" key="2">
    <source>
        <dbReference type="ARBA" id="ARBA00022630"/>
    </source>
</evidence>
<gene>
    <name evidence="6" type="ORF">RCC_00589</name>
</gene>
<dbReference type="InterPro" id="IPR020946">
    <property type="entry name" value="Flavin_mOase-like"/>
</dbReference>
<comment type="similarity">
    <text evidence="1">Belongs to the FAD-binding monooxygenase family.</text>
</comment>
<name>A0A2D3UUM0_9PEZI</name>
<feature type="region of interest" description="Disordered" evidence="5">
    <location>
        <begin position="557"/>
        <end position="602"/>
    </location>
</feature>
<dbReference type="GeneID" id="35595962"/>
<dbReference type="Gene3D" id="3.50.50.60">
    <property type="entry name" value="FAD/NAD(P)-binding domain"/>
    <property type="match status" value="2"/>
</dbReference>
<proteinExistence type="inferred from homology"/>
<keyword evidence="3" id="KW-0274">FAD</keyword>
<evidence type="ECO:0000256" key="5">
    <source>
        <dbReference type="SAM" id="MobiDB-lite"/>
    </source>
</evidence>
<evidence type="ECO:0000256" key="3">
    <source>
        <dbReference type="ARBA" id="ARBA00022827"/>
    </source>
</evidence>
<dbReference type="GO" id="GO:0050661">
    <property type="term" value="F:NADP binding"/>
    <property type="evidence" value="ECO:0007669"/>
    <property type="project" value="InterPro"/>
</dbReference>
<keyword evidence="7" id="KW-1185">Reference proteome</keyword>
<dbReference type="InterPro" id="IPR051209">
    <property type="entry name" value="FAD-bind_Monooxygenase_sf"/>
</dbReference>
<dbReference type="PANTHER" id="PTHR42877">
    <property type="entry name" value="L-ORNITHINE N(5)-MONOOXYGENASE-RELATED"/>
    <property type="match status" value="1"/>
</dbReference>
<dbReference type="PANTHER" id="PTHR42877:SF7">
    <property type="entry name" value="FLAVIN-BINDING MONOOXYGENASE-RELATED"/>
    <property type="match status" value="1"/>
</dbReference>
<reference evidence="6 7" key="1">
    <citation type="submission" date="2016-03" db="EMBL/GenBank/DDBJ databases">
        <authorList>
            <person name="Ploux O."/>
        </authorList>
    </citation>
    <scope>NUCLEOTIDE SEQUENCE [LARGE SCALE GENOMIC DNA]</scope>
    <source>
        <strain evidence="6 7">URUG2</strain>
    </source>
</reference>
<sequence length="602" mass="68797">MANMEQLRRDVTIQEVPMGTRQPIKVIFIGMGASGVNFCKKLSEKTLNVDLVVYEKNKTLGGTWYENQYEGCACDIPSVCYQFTWDRKPDWASYYSGSAQIHQYLEDLSDKYDLRRYVKFEHEIVKAEWLSEEGLWEVTIKHGSETFKDRAEFLINGGGVLNKWRWPKIKGIDAQGNTPFRGKLMHSARWDKSYDLTDKKVLNIGIGSSGVQIIPNIVDRVEQLHVVARSPVWITMGFAQTWAAQTGGNFKYSEEIKQRFVDDPEFYQRYCKAIESELNVRFKLIIKNTPESKAAKEFSINEMTRKLGGRKDLIDNLMPKDFDIGCRRPTPGNGFLEALTQDKTTVHFGEIQEITENGYVDKNGVEHEVDCIICATGFDTSFKPGFPILFDGKNLQDQFTGDIVGYLGLSSPEIPNYFIFIGAYGPLGHGSVMPMIEFYTDYVFQVLEKVQTEYIKRLSVKRSAAEDFTRYADKYLQRTAWNGPCSSWFKNGKTANKPVLWPGSRIHYLTVLEKPRYEHFDIEYKTDNSFSFLGDGFCTRELDGRDLTWYMGLLNPEEEGDKQPGSFTMDMEDGGGKFTARQKEYEDARAEKQAVVDGNATG</sequence>
<evidence type="ECO:0000313" key="7">
    <source>
        <dbReference type="Proteomes" id="UP000225277"/>
    </source>
</evidence>
<dbReference type="EMBL" id="FJUY01000001">
    <property type="protein sequence ID" value="CZT14616.1"/>
    <property type="molecule type" value="Genomic_DNA"/>
</dbReference>
<protein>
    <submittedName>
        <fullName evidence="6">Related to monooxigenase</fullName>
    </submittedName>
</protein>
<dbReference type="OrthoDB" id="74360at2759"/>
<feature type="compositionally biased region" description="Basic and acidic residues" evidence="5">
    <location>
        <begin position="581"/>
        <end position="594"/>
    </location>
</feature>
<dbReference type="RefSeq" id="XP_023621513.1">
    <property type="nucleotide sequence ID" value="XM_023765745.1"/>
</dbReference>
<organism evidence="6 7">
    <name type="scientific">Ramularia collo-cygni</name>
    <dbReference type="NCBI Taxonomy" id="112498"/>
    <lineage>
        <taxon>Eukaryota</taxon>
        <taxon>Fungi</taxon>
        <taxon>Dikarya</taxon>
        <taxon>Ascomycota</taxon>
        <taxon>Pezizomycotina</taxon>
        <taxon>Dothideomycetes</taxon>
        <taxon>Dothideomycetidae</taxon>
        <taxon>Mycosphaerellales</taxon>
        <taxon>Mycosphaerellaceae</taxon>
        <taxon>Ramularia</taxon>
    </lineage>
</organism>
<keyword evidence="2" id="KW-0285">Flavoprotein</keyword>
<dbReference type="GO" id="GO:0050660">
    <property type="term" value="F:flavin adenine dinucleotide binding"/>
    <property type="evidence" value="ECO:0007669"/>
    <property type="project" value="InterPro"/>
</dbReference>
<dbReference type="AlphaFoldDB" id="A0A2D3UUM0"/>
<dbReference type="InterPro" id="IPR036188">
    <property type="entry name" value="FAD/NAD-bd_sf"/>
</dbReference>
<evidence type="ECO:0000256" key="4">
    <source>
        <dbReference type="ARBA" id="ARBA00023002"/>
    </source>
</evidence>
<keyword evidence="4" id="KW-0560">Oxidoreductase</keyword>
<dbReference type="Pfam" id="PF00743">
    <property type="entry name" value="FMO-like"/>
    <property type="match status" value="1"/>
</dbReference>
<dbReference type="SUPFAM" id="SSF51905">
    <property type="entry name" value="FAD/NAD(P)-binding domain"/>
    <property type="match status" value="3"/>
</dbReference>
<dbReference type="GO" id="GO:0004499">
    <property type="term" value="F:N,N-dimethylaniline monooxygenase activity"/>
    <property type="evidence" value="ECO:0007669"/>
    <property type="project" value="InterPro"/>
</dbReference>
<accession>A0A2D3UUM0</accession>